<gene>
    <name evidence="5" type="ORF">G5A70_14970</name>
</gene>
<dbReference type="InterPro" id="IPR011711">
    <property type="entry name" value="GntR_C"/>
</dbReference>
<dbReference type="InterPro" id="IPR000524">
    <property type="entry name" value="Tscrpt_reg_HTH_GntR"/>
</dbReference>
<evidence type="ECO:0000313" key="6">
    <source>
        <dbReference type="Proteomes" id="UP000822142"/>
    </source>
</evidence>
<dbReference type="InterPro" id="IPR036390">
    <property type="entry name" value="WH_DNA-bd_sf"/>
</dbReference>
<accession>A0ABX2IF63</accession>
<proteinExistence type="predicted"/>
<organism evidence="5 6">
    <name type="scientific">Blautia hansenii</name>
    <name type="common">Ruminococcus hansenii</name>
    <dbReference type="NCBI Taxonomy" id="1322"/>
    <lineage>
        <taxon>Bacteria</taxon>
        <taxon>Bacillati</taxon>
        <taxon>Bacillota</taxon>
        <taxon>Clostridia</taxon>
        <taxon>Lachnospirales</taxon>
        <taxon>Lachnospiraceae</taxon>
        <taxon>Blautia</taxon>
    </lineage>
</organism>
<dbReference type="SUPFAM" id="SSF48008">
    <property type="entry name" value="GntR ligand-binding domain-like"/>
    <property type="match status" value="1"/>
</dbReference>
<dbReference type="Pfam" id="PF00392">
    <property type="entry name" value="GntR"/>
    <property type="match status" value="1"/>
</dbReference>
<sequence length="240" mass="27071">MEKTLWTPRPHANKSAPNYVIDQIRQSLLEKRILPGDRLPPESELVELFGVSRGSVRQAMKSLETLGVITIRPGDGTYVNTSISENNFNPLVFALLISSPSDKVITDARYALERDIIELILEDESLTEAVIPLLKENIQYHKDLMQSGASSKILAENDQRFHHILSNGCGNLILQTVYDYVLESFEAQMIYTTSRQPINEFSMTIHDHEAILAAIMNRDFADAKLAIKNSVQNWLGLMTE</sequence>
<dbReference type="InterPro" id="IPR036388">
    <property type="entry name" value="WH-like_DNA-bd_sf"/>
</dbReference>
<protein>
    <submittedName>
        <fullName evidence="5">FadR family transcriptional regulator</fullName>
    </submittedName>
</protein>
<dbReference type="SMART" id="SM00345">
    <property type="entry name" value="HTH_GNTR"/>
    <property type="match status" value="1"/>
</dbReference>
<evidence type="ECO:0000256" key="1">
    <source>
        <dbReference type="ARBA" id="ARBA00023015"/>
    </source>
</evidence>
<name>A0ABX2IF63_BLAHA</name>
<evidence type="ECO:0000313" key="5">
    <source>
        <dbReference type="EMBL" id="NSJ87441.1"/>
    </source>
</evidence>
<evidence type="ECO:0000259" key="4">
    <source>
        <dbReference type="PROSITE" id="PS50949"/>
    </source>
</evidence>
<keyword evidence="1" id="KW-0805">Transcription regulation</keyword>
<dbReference type="SUPFAM" id="SSF46785">
    <property type="entry name" value="Winged helix' DNA-binding domain"/>
    <property type="match status" value="1"/>
</dbReference>
<dbReference type="Pfam" id="PF07729">
    <property type="entry name" value="FCD"/>
    <property type="match status" value="1"/>
</dbReference>
<dbReference type="EMBL" id="JAAITA010000037">
    <property type="protein sequence ID" value="NSJ87441.1"/>
    <property type="molecule type" value="Genomic_DNA"/>
</dbReference>
<dbReference type="Proteomes" id="UP000822142">
    <property type="component" value="Unassembled WGS sequence"/>
</dbReference>
<evidence type="ECO:0000256" key="2">
    <source>
        <dbReference type="ARBA" id="ARBA00023125"/>
    </source>
</evidence>
<keyword evidence="3" id="KW-0804">Transcription</keyword>
<comment type="caution">
    <text evidence="5">The sequence shown here is derived from an EMBL/GenBank/DDBJ whole genome shotgun (WGS) entry which is preliminary data.</text>
</comment>
<keyword evidence="2" id="KW-0238">DNA-binding</keyword>
<reference evidence="5 6" key="1">
    <citation type="journal article" date="2020" name="Cell Host Microbe">
        <title>Functional and Genomic Variation between Human-Derived Isolates of Lachnospiraceae Reveals Inter- and Intra-Species Diversity.</title>
        <authorList>
            <person name="Sorbara M.T."/>
            <person name="Littmann E.R."/>
            <person name="Fontana E."/>
            <person name="Moody T.U."/>
            <person name="Kohout C.E."/>
            <person name="Gjonbalaj M."/>
            <person name="Eaton V."/>
            <person name="Seok R."/>
            <person name="Leiner I.M."/>
            <person name="Pamer E.G."/>
        </authorList>
    </citation>
    <scope>NUCLEOTIDE SEQUENCE [LARGE SCALE GENOMIC DNA]</scope>
    <source>
        <strain evidence="5 6">MSK.15.26</strain>
    </source>
</reference>
<dbReference type="Gene3D" id="1.20.120.530">
    <property type="entry name" value="GntR ligand-binding domain-like"/>
    <property type="match status" value="1"/>
</dbReference>
<evidence type="ECO:0000256" key="3">
    <source>
        <dbReference type="ARBA" id="ARBA00023163"/>
    </source>
</evidence>
<dbReference type="RefSeq" id="WP_173750261.1">
    <property type="nucleotide sequence ID" value="NZ_JAAITA010000037.1"/>
</dbReference>
<dbReference type="PANTHER" id="PTHR43537">
    <property type="entry name" value="TRANSCRIPTIONAL REGULATOR, GNTR FAMILY"/>
    <property type="match status" value="1"/>
</dbReference>
<keyword evidence="6" id="KW-1185">Reference proteome</keyword>
<dbReference type="PANTHER" id="PTHR43537:SF5">
    <property type="entry name" value="UXU OPERON TRANSCRIPTIONAL REGULATOR"/>
    <property type="match status" value="1"/>
</dbReference>
<dbReference type="SMART" id="SM00895">
    <property type="entry name" value="FCD"/>
    <property type="match status" value="1"/>
</dbReference>
<dbReference type="InterPro" id="IPR008920">
    <property type="entry name" value="TF_FadR/GntR_C"/>
</dbReference>
<feature type="domain" description="HTH gntR-type" evidence="4">
    <location>
        <begin position="14"/>
        <end position="82"/>
    </location>
</feature>
<dbReference type="Gene3D" id="1.10.10.10">
    <property type="entry name" value="Winged helix-like DNA-binding domain superfamily/Winged helix DNA-binding domain"/>
    <property type="match status" value="1"/>
</dbReference>
<dbReference type="PRINTS" id="PR00035">
    <property type="entry name" value="HTHGNTR"/>
</dbReference>
<dbReference type="CDD" id="cd07377">
    <property type="entry name" value="WHTH_GntR"/>
    <property type="match status" value="1"/>
</dbReference>
<dbReference type="PROSITE" id="PS50949">
    <property type="entry name" value="HTH_GNTR"/>
    <property type="match status" value="1"/>
</dbReference>